<dbReference type="Pfam" id="PF11085">
    <property type="entry name" value="YqhR"/>
    <property type="match status" value="1"/>
</dbReference>
<proteinExistence type="predicted"/>
<dbReference type="RefSeq" id="WP_390361456.1">
    <property type="nucleotide sequence ID" value="NZ_JBHTKJ010000021.1"/>
</dbReference>
<comment type="caution">
    <text evidence="2">The sequence shown here is derived from an EMBL/GenBank/DDBJ whole genome shotgun (WGS) entry which is preliminary data.</text>
</comment>
<feature type="transmembrane region" description="Helical" evidence="1">
    <location>
        <begin position="21"/>
        <end position="43"/>
    </location>
</feature>
<organism evidence="2 3">
    <name type="scientific">Virgibacillus byunsanensis</name>
    <dbReference type="NCBI Taxonomy" id="570945"/>
    <lineage>
        <taxon>Bacteria</taxon>
        <taxon>Bacillati</taxon>
        <taxon>Bacillota</taxon>
        <taxon>Bacilli</taxon>
        <taxon>Bacillales</taxon>
        <taxon>Bacillaceae</taxon>
        <taxon>Virgibacillus</taxon>
    </lineage>
</organism>
<name>A0ABW3LLY7_9BACI</name>
<keyword evidence="3" id="KW-1185">Reference proteome</keyword>
<accession>A0ABW3LLY7</accession>
<gene>
    <name evidence="2" type="ORF">ACFQ3N_08615</name>
</gene>
<feature type="transmembrane region" description="Helical" evidence="1">
    <location>
        <begin position="101"/>
        <end position="120"/>
    </location>
</feature>
<keyword evidence="1" id="KW-1133">Transmembrane helix</keyword>
<sequence length="174" mass="19882">MKEDPKLEQNKQEKALSLLSRSLLTGFIGGVIWSTLGVFLYYFNFSEVAPRSFVLRSWNTAAWTSSWLGDVVSIVMIGIISVAVAFVYYGVLKKIRIMWMGAAYGAILWLIVFYVLQPIFTNISKLTDMNLYTIVSTVCLYIIYGTFIGYSISYDYHDTVMKENQERKSEKSDV</sequence>
<dbReference type="EMBL" id="JBHTKJ010000021">
    <property type="protein sequence ID" value="MFD1038459.1"/>
    <property type="molecule type" value="Genomic_DNA"/>
</dbReference>
<feature type="transmembrane region" description="Helical" evidence="1">
    <location>
        <begin position="132"/>
        <end position="152"/>
    </location>
</feature>
<protein>
    <submittedName>
        <fullName evidence="2">YqhR family membrane protein</fullName>
    </submittedName>
</protein>
<evidence type="ECO:0000313" key="2">
    <source>
        <dbReference type="EMBL" id="MFD1038459.1"/>
    </source>
</evidence>
<keyword evidence="1" id="KW-0472">Membrane</keyword>
<evidence type="ECO:0000313" key="3">
    <source>
        <dbReference type="Proteomes" id="UP001597040"/>
    </source>
</evidence>
<dbReference type="InterPro" id="IPR024563">
    <property type="entry name" value="YqhR"/>
</dbReference>
<dbReference type="Proteomes" id="UP001597040">
    <property type="component" value="Unassembled WGS sequence"/>
</dbReference>
<evidence type="ECO:0000256" key="1">
    <source>
        <dbReference type="SAM" id="Phobius"/>
    </source>
</evidence>
<feature type="transmembrane region" description="Helical" evidence="1">
    <location>
        <begin position="63"/>
        <end position="89"/>
    </location>
</feature>
<reference evidence="3" key="1">
    <citation type="journal article" date="2019" name="Int. J. Syst. Evol. Microbiol.">
        <title>The Global Catalogue of Microorganisms (GCM) 10K type strain sequencing project: providing services to taxonomists for standard genome sequencing and annotation.</title>
        <authorList>
            <consortium name="The Broad Institute Genomics Platform"/>
            <consortium name="The Broad Institute Genome Sequencing Center for Infectious Disease"/>
            <person name="Wu L."/>
            <person name="Ma J."/>
        </authorList>
    </citation>
    <scope>NUCLEOTIDE SEQUENCE [LARGE SCALE GENOMIC DNA]</scope>
    <source>
        <strain evidence="3">CCUG 56754</strain>
    </source>
</reference>
<keyword evidence="1" id="KW-0812">Transmembrane</keyword>